<protein>
    <submittedName>
        <fullName evidence="2">Uncharacterized protein</fullName>
    </submittedName>
</protein>
<keyword evidence="1" id="KW-0472">Membrane</keyword>
<gene>
    <name evidence="2" type="ORF">PVT71_21150</name>
</gene>
<organism evidence="2">
    <name type="scientific">Alloyangia sp. H15</name>
    <dbReference type="NCBI Taxonomy" id="3029062"/>
    <lineage>
        <taxon>Bacteria</taxon>
        <taxon>Pseudomonadati</taxon>
        <taxon>Pseudomonadota</taxon>
        <taxon>Alphaproteobacteria</taxon>
        <taxon>Rhodobacterales</taxon>
        <taxon>Roseobacteraceae</taxon>
        <taxon>Alloyangia</taxon>
    </lineage>
</organism>
<evidence type="ECO:0000256" key="1">
    <source>
        <dbReference type="SAM" id="Phobius"/>
    </source>
</evidence>
<proteinExistence type="predicted"/>
<evidence type="ECO:0000313" key="2">
    <source>
        <dbReference type="EMBL" id="XCC95592.1"/>
    </source>
</evidence>
<dbReference type="AlphaFoldDB" id="A0AAU8AKT9"/>
<keyword evidence="1" id="KW-0812">Transmembrane</keyword>
<reference evidence="2" key="1">
    <citation type="submission" date="2023-02" db="EMBL/GenBank/DDBJ databases">
        <title>Description and genomic characterization of Salipiger bruguierae sp. nov., isolated from the sediment of mangrove plant Bruguiera sexangula.</title>
        <authorList>
            <person name="Long M."/>
        </authorList>
    </citation>
    <scope>NUCLEOTIDE SEQUENCE</scope>
    <source>
        <strain evidence="2">H15</strain>
    </source>
</reference>
<feature type="transmembrane region" description="Helical" evidence="1">
    <location>
        <begin position="33"/>
        <end position="50"/>
    </location>
</feature>
<dbReference type="RefSeq" id="WP_353474459.1">
    <property type="nucleotide sequence ID" value="NZ_CP123385.1"/>
</dbReference>
<sequence>MNFDPHKAIHKATLPALRERLGDALPATRRERLAPIVFAGGLLAIGAVLLKAKPRIGHVPAAKQFGDLPRRSRARRMAQTTRDHIEPFAPVNVTDAIGRSLMLGGVALLLTRLLDEAAGRDGK</sequence>
<name>A0AAU8AKT9_9RHOB</name>
<accession>A0AAU8AKT9</accession>
<dbReference type="EMBL" id="CP123385">
    <property type="protein sequence ID" value="XCC95592.1"/>
    <property type="molecule type" value="Genomic_DNA"/>
</dbReference>
<keyword evidence="1" id="KW-1133">Transmembrane helix</keyword>